<dbReference type="AlphaFoldDB" id="A0AAP0BHR2"/>
<feature type="region of interest" description="Disordered" evidence="1">
    <location>
        <begin position="51"/>
        <end position="70"/>
    </location>
</feature>
<comment type="caution">
    <text evidence="2">The sequence shown here is derived from an EMBL/GenBank/DDBJ whole genome shotgun (WGS) entry which is preliminary data.</text>
</comment>
<dbReference type="PANTHER" id="PTHR35732:SF1">
    <property type="entry name" value="OS10G0545100 PROTEIN"/>
    <property type="match status" value="1"/>
</dbReference>
<evidence type="ECO:0000256" key="1">
    <source>
        <dbReference type="SAM" id="MobiDB-lite"/>
    </source>
</evidence>
<organism evidence="2 3">
    <name type="scientific">Platanthera zijinensis</name>
    <dbReference type="NCBI Taxonomy" id="2320716"/>
    <lineage>
        <taxon>Eukaryota</taxon>
        <taxon>Viridiplantae</taxon>
        <taxon>Streptophyta</taxon>
        <taxon>Embryophyta</taxon>
        <taxon>Tracheophyta</taxon>
        <taxon>Spermatophyta</taxon>
        <taxon>Magnoliopsida</taxon>
        <taxon>Liliopsida</taxon>
        <taxon>Asparagales</taxon>
        <taxon>Orchidaceae</taxon>
        <taxon>Orchidoideae</taxon>
        <taxon>Orchideae</taxon>
        <taxon>Orchidinae</taxon>
        <taxon>Platanthera</taxon>
    </lineage>
</organism>
<evidence type="ECO:0000313" key="2">
    <source>
        <dbReference type="EMBL" id="KAK8940580.1"/>
    </source>
</evidence>
<protein>
    <submittedName>
        <fullName evidence="2">Uncharacterized protein</fullName>
    </submittedName>
</protein>
<dbReference type="EMBL" id="JBBWWQ010000008">
    <property type="protein sequence ID" value="KAK8940580.1"/>
    <property type="molecule type" value="Genomic_DNA"/>
</dbReference>
<reference evidence="2 3" key="1">
    <citation type="journal article" date="2022" name="Nat. Plants">
        <title>Genomes of leafy and leafless Platanthera orchids illuminate the evolution of mycoheterotrophy.</title>
        <authorList>
            <person name="Li M.H."/>
            <person name="Liu K.W."/>
            <person name="Li Z."/>
            <person name="Lu H.C."/>
            <person name="Ye Q.L."/>
            <person name="Zhang D."/>
            <person name="Wang J.Y."/>
            <person name="Li Y.F."/>
            <person name="Zhong Z.M."/>
            <person name="Liu X."/>
            <person name="Yu X."/>
            <person name="Liu D.K."/>
            <person name="Tu X.D."/>
            <person name="Liu B."/>
            <person name="Hao Y."/>
            <person name="Liao X.Y."/>
            <person name="Jiang Y.T."/>
            <person name="Sun W.H."/>
            <person name="Chen J."/>
            <person name="Chen Y.Q."/>
            <person name="Ai Y."/>
            <person name="Zhai J.W."/>
            <person name="Wu S.S."/>
            <person name="Zhou Z."/>
            <person name="Hsiao Y.Y."/>
            <person name="Wu W.L."/>
            <person name="Chen Y.Y."/>
            <person name="Lin Y.F."/>
            <person name="Hsu J.L."/>
            <person name="Li C.Y."/>
            <person name="Wang Z.W."/>
            <person name="Zhao X."/>
            <person name="Zhong W.Y."/>
            <person name="Ma X.K."/>
            <person name="Ma L."/>
            <person name="Huang J."/>
            <person name="Chen G.Z."/>
            <person name="Huang M.Z."/>
            <person name="Huang L."/>
            <person name="Peng D.H."/>
            <person name="Luo Y.B."/>
            <person name="Zou S.Q."/>
            <person name="Chen S.P."/>
            <person name="Lan S."/>
            <person name="Tsai W.C."/>
            <person name="Van de Peer Y."/>
            <person name="Liu Z.J."/>
        </authorList>
    </citation>
    <scope>NUCLEOTIDE SEQUENCE [LARGE SCALE GENOMIC DNA]</scope>
    <source>
        <strain evidence="2">Lor287</strain>
    </source>
</reference>
<proteinExistence type="predicted"/>
<accession>A0AAP0BHR2</accession>
<keyword evidence="3" id="KW-1185">Reference proteome</keyword>
<dbReference type="PANTHER" id="PTHR35732">
    <property type="entry name" value="OS10G0545100 PROTEIN"/>
    <property type="match status" value="1"/>
</dbReference>
<gene>
    <name evidence="2" type="ORF">KSP39_PZI009840</name>
</gene>
<name>A0AAP0BHR2_9ASPA</name>
<dbReference type="Proteomes" id="UP001418222">
    <property type="component" value="Unassembled WGS sequence"/>
</dbReference>
<evidence type="ECO:0000313" key="3">
    <source>
        <dbReference type="Proteomes" id="UP001418222"/>
    </source>
</evidence>
<sequence length="156" mass="17477">MAALFPLHRFRLIFSPVISSSRRELQQSLASPFPSSKLRSSPVSLNRREALLSPRTRASSEGTSRELVDDPKFVPLNDDDPVFGPPALLLMGFDSSETSKMLLFVKELDGEFLKIILCTEVMLTQSVWDALHTQQPDLKAVKVYKASSLCHTQLFL</sequence>